<reference evidence="1 2" key="1">
    <citation type="journal article" date="2023" name="Microorganisms">
        <title>Isolation and Genomic Characteristics of Cat-Borne Campylobacter felis sp. nov. and Sheep-Borne Campylobacter ovis sp. nov.</title>
        <authorList>
            <person name="Wang H."/>
            <person name="Li Y."/>
            <person name="Gu Y."/>
            <person name="Zhou G."/>
            <person name="Chen X."/>
            <person name="Zhang X."/>
            <person name="Shao Z."/>
            <person name="Zhang J."/>
            <person name="Zhang M."/>
        </authorList>
    </citation>
    <scope>NUCLEOTIDE SEQUENCE [LARGE SCALE GENOMIC DNA]</scope>
    <source>
        <strain evidence="1 2">XJK30-2</strain>
    </source>
</reference>
<accession>A0ACC6FR14</accession>
<keyword evidence="2" id="KW-1185">Reference proteome</keyword>
<evidence type="ECO:0000313" key="1">
    <source>
        <dbReference type="EMBL" id="MDL0081711.1"/>
    </source>
</evidence>
<evidence type="ECO:0000313" key="2">
    <source>
        <dbReference type="Proteomes" id="UP001173802"/>
    </source>
</evidence>
<name>A0ACC6FR14_9HELI</name>
<sequence length="1501" mass="166174">MVDPRTATTTTQPRLRFNFDKAKQSGASDEDILEFLQSRDTNIDWGELETRSQGYQNPLAYKISTLAQNDWEFLPPKPQESTPPSPSLESTLPSPTQEDFTPTLDKLENESALREIYRDLAPSFMLTKEMEQDNTTLQKAIDEAKEQGRAFSDLHPSLKQALRKRAHQEKSVFTNPLATPHDLALESYEKDLRDLHIAKKTPQELDQSDKDYIKSRASAWDKIFASDDEIYRDFIENKRAQKIVPKEMKTALEVLDNFHQYKSIASLLTGSDEKAKTDYLNSAHTIATNLGFEGIGVNDKGELFLNHKGEFYRINSGFFESLPTILAANAGSITGGIAGAFAGAARGAKLGRAGGGYGATAGAVVGGAVGAFGGGALDTILGNAYLHRETNAQEILAHATQEGVLNIVGDMAILGAIKAYDKLKGAGIAQSLGKIIDYTPVLGFVKRSQDGNQAMAQKLLSQTYTKEQEKSLQEASENFGLALEIGDHTKRIDTTNLPPKFKDAVDKVQDIFTLKNQQQFQNRLLQAIRADESGNLLGFITEAASKSPKAHNTLTRILHQTTQKLKRSLESIAPKSSLKAIFDELEKGTKDSYDEAITQILGTIYDDTYKVNLNTLKEQSGSQSFEAFKQSLADSGVAPESSANFLNFIEKNIYNPKGVSFTQLNNALKNLNAYYKNERDPNFKTHIKHAYDSFVRSDIKAGIESIFAQNKVAYNDAKTLFDTALLDYATMKDSLKLADRLKIRDRKNTNEKALQSLLDFAKGQGDKEANLDAITKALPQGARAHIEIAMLEELFRKSMLEVRDIQVFNSTKFLENIKELKGTFTSKAAHDYINAAEKFHALFKNDPLILQAIKPATTDKIGSSIATTLEGAVKFQVIKGIFANMIRLLPHIPLLPSVNQKVQGAALRHHLSKALESSYNIGDLKLELARLEKRGDFTNATKEHIRAFKGELDNARQEVLDIAKTPHALESTSPSPKSETTQPSSPSDPHSVIASRDSGVAIHKEAPQEMPKVDSTQNAQNLNSTQATTPPAQKVDSSPKYHTISTQEAQELAEHFHFKGAKPLVREARENEIAHALKSHGDEATESARGNIAITRADIETNYPKITQEHDEKFYTDTGVIYVKQVNGYHITIEEALLGQDKLIFKTMWKTKGNYNKEVLLKNAKASPYPHNADEAAKSESISNPSLEQGSPLQSHQSTSDSTTQSLMQQAKQEALAKQNELAEQAKAKELAEQQTAQAIKDHNDQIQAQKDARVGKGEMDRDIHIGDPIEVRKTNAPSTSIATDDDNIYQLDFVIVKASDVKPNFSSDGLQPRTQKEHKTIESIAQNFKPEMVLGRGGYKDLPIIAKDGQVITGNHRVQGFKDFTQESRAAYEKAIKDRFNIELASDELLLRTPSDDLSIKELLSIAYNSNKEDIKNLGDHIYSVLGRYAPNFAKLPRQLESTSVQELKSKIARILDPSPYPNENDANLALLANTIKADKNANITEMLNAFSKLDKEDAD</sequence>
<dbReference type="Proteomes" id="UP001173802">
    <property type="component" value="Unassembled WGS sequence"/>
</dbReference>
<organism evidence="1 2">
    <name type="scientific">Helicobacter zhangjianzhongii</name>
    <dbReference type="NCBI Taxonomy" id="2974574"/>
    <lineage>
        <taxon>Bacteria</taxon>
        <taxon>Pseudomonadati</taxon>
        <taxon>Campylobacterota</taxon>
        <taxon>Epsilonproteobacteria</taxon>
        <taxon>Campylobacterales</taxon>
        <taxon>Helicobacteraceae</taxon>
        <taxon>Helicobacter</taxon>
    </lineage>
</organism>
<comment type="caution">
    <text evidence="1">The sequence shown here is derived from an EMBL/GenBank/DDBJ whole genome shotgun (WGS) entry which is preliminary data.</text>
</comment>
<gene>
    <name evidence="1" type="ORF">NYG90_03300</name>
</gene>
<protein>
    <submittedName>
        <fullName evidence="1">Uncharacterized protein</fullName>
    </submittedName>
</protein>
<proteinExistence type="predicted"/>
<dbReference type="EMBL" id="JANURN010000002">
    <property type="protein sequence ID" value="MDL0081711.1"/>
    <property type="molecule type" value="Genomic_DNA"/>
</dbReference>
<feature type="non-terminal residue" evidence="1">
    <location>
        <position position="1501"/>
    </location>
</feature>